<reference evidence="5" key="1">
    <citation type="journal article" date="2020" name="mSystems">
        <title>Genome- and Community-Level Interaction Insights into Carbon Utilization and Element Cycling Functions of Hydrothermarchaeota in Hydrothermal Sediment.</title>
        <authorList>
            <person name="Zhou Z."/>
            <person name="Liu Y."/>
            <person name="Xu W."/>
            <person name="Pan J."/>
            <person name="Luo Z.H."/>
            <person name="Li M."/>
        </authorList>
    </citation>
    <scope>NUCLEOTIDE SEQUENCE [LARGE SCALE GENOMIC DNA]</scope>
    <source>
        <strain evidence="5">SpSt-747</strain>
    </source>
</reference>
<gene>
    <name evidence="5" type="ORF">ENV30_03295</name>
</gene>
<comment type="similarity">
    <text evidence="1">Belongs to the D-alanine--D-alanine ligase family.</text>
</comment>
<dbReference type="PANTHER" id="PTHR23132:SF23">
    <property type="entry name" value="D-ALANINE--D-ALANINE LIGASE B"/>
    <property type="match status" value="1"/>
</dbReference>
<evidence type="ECO:0000259" key="4">
    <source>
        <dbReference type="PROSITE" id="PS50975"/>
    </source>
</evidence>
<evidence type="ECO:0000256" key="2">
    <source>
        <dbReference type="ARBA" id="ARBA00022598"/>
    </source>
</evidence>
<sequence length="324" mass="37174">MLLAYNQAVLSQEEEEYYATQQELKGQTLTLIQEALRETGYEVVLFDVERPLEEVVTRLLSEDIHFVFNVTTCVSSVYSQALLPLLLDALDIPYLGSRAVVHSLCLDRSLTKLALRGLGVPTPSFFLWAPQAPWPENLEFPVLVKPRFREYQGRKLGGFMVHDHEALRKAALQLFEMTGEKVIVEKYIPGREFVVGLWGNDEETTPLPILEITPLRRDFPPCEETLRKEERVLGVADLPEEIVLQIQRMSLKIFQELNMRDYATFRLILSEGEALPLFLEINALPLLYYHQSPFPEMCAALDIDYTGMVQRLFHIAMKRVKTCA</sequence>
<dbReference type="GO" id="GO:0008716">
    <property type="term" value="F:D-alanine-D-alanine ligase activity"/>
    <property type="evidence" value="ECO:0007669"/>
    <property type="project" value="InterPro"/>
</dbReference>
<dbReference type="InterPro" id="IPR011095">
    <property type="entry name" value="Dala_Dala_lig_C"/>
</dbReference>
<proteinExistence type="inferred from homology"/>
<evidence type="ECO:0000256" key="1">
    <source>
        <dbReference type="ARBA" id="ARBA00010871"/>
    </source>
</evidence>
<dbReference type="GO" id="GO:0046872">
    <property type="term" value="F:metal ion binding"/>
    <property type="evidence" value="ECO:0007669"/>
    <property type="project" value="InterPro"/>
</dbReference>
<dbReference type="Pfam" id="PF07478">
    <property type="entry name" value="Dala_Dala_lig_C"/>
    <property type="match status" value="1"/>
</dbReference>
<dbReference type="PROSITE" id="PS50975">
    <property type="entry name" value="ATP_GRASP"/>
    <property type="match status" value="1"/>
</dbReference>
<organism evidence="5">
    <name type="scientific">Candidatus Caldatribacterium californiense</name>
    <dbReference type="NCBI Taxonomy" id="1454726"/>
    <lineage>
        <taxon>Bacteria</taxon>
        <taxon>Pseudomonadati</taxon>
        <taxon>Atribacterota</taxon>
        <taxon>Atribacteria</taxon>
        <taxon>Atribacterales</taxon>
        <taxon>Candidatus Caldatribacteriaceae</taxon>
        <taxon>Candidatus Caldatribacterium</taxon>
    </lineage>
</organism>
<feature type="domain" description="ATP-grasp" evidence="4">
    <location>
        <begin position="112"/>
        <end position="314"/>
    </location>
</feature>
<evidence type="ECO:0000313" key="5">
    <source>
        <dbReference type="EMBL" id="HGI30323.1"/>
    </source>
</evidence>
<dbReference type="PANTHER" id="PTHR23132">
    <property type="entry name" value="D-ALANINE--D-ALANINE LIGASE"/>
    <property type="match status" value="1"/>
</dbReference>
<dbReference type="Gene3D" id="3.30.470.20">
    <property type="entry name" value="ATP-grasp fold, B domain"/>
    <property type="match status" value="1"/>
</dbReference>
<dbReference type="InterPro" id="IPR013815">
    <property type="entry name" value="ATP_grasp_subdomain_1"/>
</dbReference>
<keyword evidence="3" id="KW-0067">ATP-binding</keyword>
<dbReference type="Gene3D" id="3.30.1490.20">
    <property type="entry name" value="ATP-grasp fold, A domain"/>
    <property type="match status" value="1"/>
</dbReference>
<dbReference type="InterPro" id="IPR011761">
    <property type="entry name" value="ATP-grasp"/>
</dbReference>
<evidence type="ECO:0000256" key="3">
    <source>
        <dbReference type="PROSITE-ProRule" id="PRU00409"/>
    </source>
</evidence>
<accession>A0A7V3YFT8</accession>
<dbReference type="EMBL" id="DTFV01000047">
    <property type="protein sequence ID" value="HGI30323.1"/>
    <property type="molecule type" value="Genomic_DNA"/>
</dbReference>
<dbReference type="GO" id="GO:0005524">
    <property type="term" value="F:ATP binding"/>
    <property type="evidence" value="ECO:0007669"/>
    <property type="project" value="UniProtKB-UniRule"/>
</dbReference>
<keyword evidence="3" id="KW-0547">Nucleotide-binding</keyword>
<protein>
    <submittedName>
        <fullName evidence="5">ATP-grasp domain-containing protein</fullName>
    </submittedName>
</protein>
<comment type="caution">
    <text evidence="5">The sequence shown here is derived from an EMBL/GenBank/DDBJ whole genome shotgun (WGS) entry which is preliminary data.</text>
</comment>
<dbReference type="SUPFAM" id="SSF56059">
    <property type="entry name" value="Glutathione synthetase ATP-binding domain-like"/>
    <property type="match status" value="1"/>
</dbReference>
<dbReference type="AlphaFoldDB" id="A0A7V3YFT8"/>
<keyword evidence="2" id="KW-0436">Ligase</keyword>
<name>A0A7V3YFT8_9BACT</name>